<comment type="caution">
    <text evidence="4">The sequence shown here is derived from an EMBL/GenBank/DDBJ whole genome shotgun (WGS) entry which is preliminary data.</text>
</comment>
<reference evidence="4" key="1">
    <citation type="journal article" date="2020" name="mSystems">
        <title>Genome- and Community-Level Interaction Insights into Carbon Utilization and Element Cycling Functions of Hydrothermarchaeota in Hydrothermal Sediment.</title>
        <authorList>
            <person name="Zhou Z."/>
            <person name="Liu Y."/>
            <person name="Xu W."/>
            <person name="Pan J."/>
            <person name="Luo Z.H."/>
            <person name="Li M."/>
        </authorList>
    </citation>
    <scope>NUCLEOTIDE SEQUENCE [LARGE SCALE GENOMIC DNA]</scope>
    <source>
        <strain evidence="4">SpSt-418</strain>
    </source>
</reference>
<dbReference type="GO" id="GO:0005509">
    <property type="term" value="F:calcium ion binding"/>
    <property type="evidence" value="ECO:0007669"/>
    <property type="project" value="InterPro"/>
</dbReference>
<feature type="domain" description="EF-hand" evidence="3">
    <location>
        <begin position="92"/>
        <end position="118"/>
    </location>
</feature>
<organism evidence="4">
    <name type="scientific">Oscillatoriales cyanobacterium SpSt-418</name>
    <dbReference type="NCBI Taxonomy" id="2282169"/>
    <lineage>
        <taxon>Bacteria</taxon>
        <taxon>Bacillati</taxon>
        <taxon>Cyanobacteriota</taxon>
        <taxon>Cyanophyceae</taxon>
        <taxon>Oscillatoriophycideae</taxon>
        <taxon>Oscillatoriales</taxon>
    </lineage>
</organism>
<dbReference type="PANTHER" id="PTHR10827">
    <property type="entry name" value="RETICULOCALBIN"/>
    <property type="match status" value="1"/>
</dbReference>
<dbReference type="Gene3D" id="1.10.238.10">
    <property type="entry name" value="EF-hand"/>
    <property type="match status" value="2"/>
</dbReference>
<feature type="domain" description="EF-hand" evidence="3">
    <location>
        <begin position="119"/>
        <end position="154"/>
    </location>
</feature>
<dbReference type="SMART" id="SM00054">
    <property type="entry name" value="EFh"/>
    <property type="match status" value="4"/>
</dbReference>
<keyword evidence="2" id="KW-0677">Repeat</keyword>
<dbReference type="InterPro" id="IPR018247">
    <property type="entry name" value="EF_Hand_1_Ca_BS"/>
</dbReference>
<accession>A0A7C3PIU2</accession>
<dbReference type="AlphaFoldDB" id="A0A7C3PIU2"/>
<evidence type="ECO:0000256" key="2">
    <source>
        <dbReference type="ARBA" id="ARBA00022737"/>
    </source>
</evidence>
<keyword evidence="1" id="KW-0479">Metal-binding</keyword>
<protein>
    <submittedName>
        <fullName evidence="4">Calcium-binding protein</fullName>
    </submittedName>
</protein>
<dbReference type="PROSITE" id="PS00018">
    <property type="entry name" value="EF_HAND_1"/>
    <property type="match status" value="3"/>
</dbReference>
<dbReference type="PROSITE" id="PS50222">
    <property type="entry name" value="EF_HAND_2"/>
    <property type="match status" value="4"/>
</dbReference>
<gene>
    <name evidence="4" type="ORF">ENR64_15250</name>
</gene>
<evidence type="ECO:0000259" key="3">
    <source>
        <dbReference type="PROSITE" id="PS50222"/>
    </source>
</evidence>
<name>A0A7C3PIU2_9CYAN</name>
<feature type="domain" description="EF-hand" evidence="3">
    <location>
        <begin position="21"/>
        <end position="56"/>
    </location>
</feature>
<evidence type="ECO:0000313" key="4">
    <source>
        <dbReference type="EMBL" id="HFM99080.1"/>
    </source>
</evidence>
<dbReference type="Pfam" id="PF13499">
    <property type="entry name" value="EF-hand_7"/>
    <property type="match status" value="2"/>
</dbReference>
<dbReference type="EMBL" id="DSRU01000224">
    <property type="protein sequence ID" value="HFM99080.1"/>
    <property type="molecule type" value="Genomic_DNA"/>
</dbReference>
<dbReference type="PANTHER" id="PTHR10827:SF98">
    <property type="entry name" value="45 KDA CALCIUM-BINDING PROTEIN"/>
    <property type="match status" value="1"/>
</dbReference>
<evidence type="ECO:0000256" key="1">
    <source>
        <dbReference type="ARBA" id="ARBA00022723"/>
    </source>
</evidence>
<dbReference type="InterPro" id="IPR002048">
    <property type="entry name" value="EF_hand_dom"/>
</dbReference>
<proteinExistence type="predicted"/>
<sequence length="154" mass="17740">MTTEGSNFQISEDIKALLPEEKLSSIIATFNELDFNQNGKIELEEYLEYFLKREKNRRTKQFQNQDADHDGCINFEEFVAAVEPNFYILKKFRELDLDQNGLLSLEEAVNIANQLVLPVDAAQIEVIVRKVDRDGDGQITYYEYLGAIAHIGFQ</sequence>
<dbReference type="SUPFAM" id="SSF47473">
    <property type="entry name" value="EF-hand"/>
    <property type="match status" value="1"/>
</dbReference>
<feature type="domain" description="EF-hand" evidence="3">
    <location>
        <begin position="62"/>
        <end position="88"/>
    </location>
</feature>
<dbReference type="InterPro" id="IPR011992">
    <property type="entry name" value="EF-hand-dom_pair"/>
</dbReference>